<name>A0AAE0YZR9_9GAST</name>
<dbReference type="AlphaFoldDB" id="A0AAE0YZR9"/>
<comment type="caution">
    <text evidence="2">The sequence shown here is derived from an EMBL/GenBank/DDBJ whole genome shotgun (WGS) entry which is preliminary data.</text>
</comment>
<evidence type="ECO:0000313" key="2">
    <source>
        <dbReference type="EMBL" id="KAK3760113.1"/>
    </source>
</evidence>
<gene>
    <name evidence="2" type="ORF">RRG08_056403</name>
</gene>
<protein>
    <submittedName>
        <fullName evidence="2">Uncharacterized protein</fullName>
    </submittedName>
</protein>
<evidence type="ECO:0000313" key="3">
    <source>
        <dbReference type="Proteomes" id="UP001283361"/>
    </source>
</evidence>
<reference evidence="2" key="1">
    <citation type="journal article" date="2023" name="G3 (Bethesda)">
        <title>A reference genome for the long-term kleptoplast-retaining sea slug Elysia crispata morphotype clarki.</title>
        <authorList>
            <person name="Eastman K.E."/>
            <person name="Pendleton A.L."/>
            <person name="Shaikh M.A."/>
            <person name="Suttiyut T."/>
            <person name="Ogas R."/>
            <person name="Tomko P."/>
            <person name="Gavelis G."/>
            <person name="Widhalm J.R."/>
            <person name="Wisecaver J.H."/>
        </authorList>
    </citation>
    <scope>NUCLEOTIDE SEQUENCE</scope>
    <source>
        <strain evidence="2">ECLA1</strain>
    </source>
</reference>
<feature type="region of interest" description="Disordered" evidence="1">
    <location>
        <begin position="54"/>
        <end position="76"/>
    </location>
</feature>
<dbReference type="EMBL" id="JAWDGP010005046">
    <property type="protein sequence ID" value="KAK3760113.1"/>
    <property type="molecule type" value="Genomic_DNA"/>
</dbReference>
<sequence length="99" mass="11156">MHLTLTEGYCTVSKSLPQEAPVVESLESSPSQSKSADHFDYSWFLQRIYTHLRPTRGGGGGRGRREDNTAQETNISCKSIGETEQESYLLPSSRIFRFL</sequence>
<organism evidence="2 3">
    <name type="scientific">Elysia crispata</name>
    <name type="common">lettuce slug</name>
    <dbReference type="NCBI Taxonomy" id="231223"/>
    <lineage>
        <taxon>Eukaryota</taxon>
        <taxon>Metazoa</taxon>
        <taxon>Spiralia</taxon>
        <taxon>Lophotrochozoa</taxon>
        <taxon>Mollusca</taxon>
        <taxon>Gastropoda</taxon>
        <taxon>Heterobranchia</taxon>
        <taxon>Euthyneura</taxon>
        <taxon>Panpulmonata</taxon>
        <taxon>Sacoglossa</taxon>
        <taxon>Placobranchoidea</taxon>
        <taxon>Plakobranchidae</taxon>
        <taxon>Elysia</taxon>
    </lineage>
</organism>
<dbReference type="Proteomes" id="UP001283361">
    <property type="component" value="Unassembled WGS sequence"/>
</dbReference>
<evidence type="ECO:0000256" key="1">
    <source>
        <dbReference type="SAM" id="MobiDB-lite"/>
    </source>
</evidence>
<proteinExistence type="predicted"/>
<accession>A0AAE0YZR9</accession>
<keyword evidence="3" id="KW-1185">Reference proteome</keyword>